<dbReference type="KEGG" id="svp:Pan189_37150"/>
<protein>
    <submittedName>
        <fullName evidence="3">Sulfotransferase domain protein</fullName>
    </submittedName>
</protein>
<evidence type="ECO:0000259" key="2">
    <source>
        <dbReference type="Pfam" id="PF00685"/>
    </source>
</evidence>
<dbReference type="GO" id="GO:0008146">
    <property type="term" value="F:sulfotransferase activity"/>
    <property type="evidence" value="ECO:0007669"/>
    <property type="project" value="InterPro"/>
</dbReference>
<dbReference type="AlphaFoldDB" id="A0A517R621"/>
<feature type="domain" description="Sulfotransferase" evidence="2">
    <location>
        <begin position="130"/>
        <end position="292"/>
    </location>
</feature>
<name>A0A517R621_9PLAN</name>
<dbReference type="InterPro" id="IPR000863">
    <property type="entry name" value="Sulfotransferase_dom"/>
</dbReference>
<dbReference type="SUPFAM" id="SSF52540">
    <property type="entry name" value="P-loop containing nucleoside triphosphate hydrolases"/>
    <property type="match status" value="1"/>
</dbReference>
<dbReference type="Gene3D" id="3.40.50.300">
    <property type="entry name" value="P-loop containing nucleotide triphosphate hydrolases"/>
    <property type="match status" value="1"/>
</dbReference>
<evidence type="ECO:0000313" key="4">
    <source>
        <dbReference type="Proteomes" id="UP000317318"/>
    </source>
</evidence>
<dbReference type="EMBL" id="CP036268">
    <property type="protein sequence ID" value="QDT39309.1"/>
    <property type="molecule type" value="Genomic_DNA"/>
</dbReference>
<organism evidence="3 4">
    <name type="scientific">Stratiformator vulcanicus</name>
    <dbReference type="NCBI Taxonomy" id="2527980"/>
    <lineage>
        <taxon>Bacteria</taxon>
        <taxon>Pseudomonadati</taxon>
        <taxon>Planctomycetota</taxon>
        <taxon>Planctomycetia</taxon>
        <taxon>Planctomycetales</taxon>
        <taxon>Planctomycetaceae</taxon>
        <taxon>Stratiformator</taxon>
    </lineage>
</organism>
<sequence>MASARRWKGWLKSVPAVERIVEYRRIRHGLTTERALLEGTHKTTCQHPSILFFSFNKAATQYVESILKQCSKRSGLTPVNFEKLSFNTDFPYLGDLSAEAMAPYQQLFRPQGYLYCPFSKMVEGIPDLDSYQIVLMTRDPRDLLVSLYFSVAFSHSLPPRDSVLYPYFCQMRQRSQEMSVDEFALEMCDHIGDKFRRYRDALCGKEAVHLTSYELMTSDFPHWLTGLLEHCELDVSESTLARIVSAHHKSRPATEQADQHVRKGRPGDHQEKLSEATIAELNERLGDVLSEFGYC</sequence>
<gene>
    <name evidence="3" type="ORF">Pan189_37150</name>
</gene>
<evidence type="ECO:0000313" key="3">
    <source>
        <dbReference type="EMBL" id="QDT39309.1"/>
    </source>
</evidence>
<dbReference type="RefSeq" id="WP_310820745.1">
    <property type="nucleotide sequence ID" value="NZ_CP036268.1"/>
</dbReference>
<dbReference type="Proteomes" id="UP000317318">
    <property type="component" value="Chromosome"/>
</dbReference>
<dbReference type="Pfam" id="PF00685">
    <property type="entry name" value="Sulfotransfer_1"/>
    <property type="match status" value="1"/>
</dbReference>
<dbReference type="InterPro" id="IPR027417">
    <property type="entry name" value="P-loop_NTPase"/>
</dbReference>
<feature type="region of interest" description="Disordered" evidence="1">
    <location>
        <begin position="246"/>
        <end position="271"/>
    </location>
</feature>
<accession>A0A517R621</accession>
<feature type="compositionally biased region" description="Basic and acidic residues" evidence="1">
    <location>
        <begin position="257"/>
        <end position="271"/>
    </location>
</feature>
<proteinExistence type="predicted"/>
<keyword evidence="3" id="KW-0808">Transferase</keyword>
<reference evidence="3 4" key="1">
    <citation type="submission" date="2019-02" db="EMBL/GenBank/DDBJ databases">
        <title>Deep-cultivation of Planctomycetes and their phenomic and genomic characterization uncovers novel biology.</title>
        <authorList>
            <person name="Wiegand S."/>
            <person name="Jogler M."/>
            <person name="Boedeker C."/>
            <person name="Pinto D."/>
            <person name="Vollmers J."/>
            <person name="Rivas-Marin E."/>
            <person name="Kohn T."/>
            <person name="Peeters S.H."/>
            <person name="Heuer A."/>
            <person name="Rast P."/>
            <person name="Oberbeckmann S."/>
            <person name="Bunk B."/>
            <person name="Jeske O."/>
            <person name="Meyerdierks A."/>
            <person name="Storesund J.E."/>
            <person name="Kallscheuer N."/>
            <person name="Luecker S."/>
            <person name="Lage O.M."/>
            <person name="Pohl T."/>
            <person name="Merkel B.J."/>
            <person name="Hornburger P."/>
            <person name="Mueller R.-W."/>
            <person name="Bruemmer F."/>
            <person name="Labrenz M."/>
            <person name="Spormann A.M."/>
            <person name="Op den Camp H."/>
            <person name="Overmann J."/>
            <person name="Amann R."/>
            <person name="Jetten M.S.M."/>
            <person name="Mascher T."/>
            <person name="Medema M.H."/>
            <person name="Devos D.P."/>
            <person name="Kaster A.-K."/>
            <person name="Ovreas L."/>
            <person name="Rohde M."/>
            <person name="Galperin M.Y."/>
            <person name="Jogler C."/>
        </authorList>
    </citation>
    <scope>NUCLEOTIDE SEQUENCE [LARGE SCALE GENOMIC DNA]</scope>
    <source>
        <strain evidence="3 4">Pan189</strain>
    </source>
</reference>
<evidence type="ECO:0000256" key="1">
    <source>
        <dbReference type="SAM" id="MobiDB-lite"/>
    </source>
</evidence>
<keyword evidence="4" id="KW-1185">Reference proteome</keyword>